<dbReference type="PANTHER" id="PTHR32385:SF15">
    <property type="entry name" value="INOSITOL PHOSPHOCERAMIDE MANNOSYLTRANSFERASE 1"/>
    <property type="match status" value="1"/>
</dbReference>
<protein>
    <recommendedName>
        <fullName evidence="4">Mannosyltransferase</fullName>
    </recommendedName>
</protein>
<dbReference type="SUPFAM" id="SSF53448">
    <property type="entry name" value="Nucleotide-diphospho-sugar transferases"/>
    <property type="match status" value="1"/>
</dbReference>
<reference evidence="2" key="1">
    <citation type="journal article" date="2021" name="Genome Biol. Evol.">
        <title>A High-Quality Reference Genome for a Parasitic Bivalve with Doubly Uniparental Inheritance (Bivalvia: Unionida).</title>
        <authorList>
            <person name="Smith C.H."/>
        </authorList>
    </citation>
    <scope>NUCLEOTIDE SEQUENCE</scope>
    <source>
        <strain evidence="2">CHS0354</strain>
    </source>
</reference>
<gene>
    <name evidence="2" type="ORF">CHS0354_041042</name>
</gene>
<dbReference type="InterPro" id="IPR051706">
    <property type="entry name" value="Glycosyltransferase_domain"/>
</dbReference>
<dbReference type="GO" id="GO:0016020">
    <property type="term" value="C:membrane"/>
    <property type="evidence" value="ECO:0007669"/>
    <property type="project" value="GOC"/>
</dbReference>
<evidence type="ECO:0008006" key="4">
    <source>
        <dbReference type="Google" id="ProtNLM"/>
    </source>
</evidence>
<evidence type="ECO:0000313" key="2">
    <source>
        <dbReference type="EMBL" id="KAK3590017.1"/>
    </source>
</evidence>
<reference evidence="2" key="2">
    <citation type="journal article" date="2021" name="Genome Biol. Evol.">
        <title>Developing a high-quality reference genome for a parasitic bivalve with doubly uniparental inheritance (Bivalvia: Unionida).</title>
        <authorList>
            <person name="Smith C.H."/>
        </authorList>
    </citation>
    <scope>NUCLEOTIDE SEQUENCE</scope>
    <source>
        <strain evidence="2">CHS0354</strain>
        <tissue evidence="2">Mantle</tissue>
    </source>
</reference>
<comment type="caution">
    <text evidence="2">The sequence shown here is derived from an EMBL/GenBank/DDBJ whole genome shotgun (WGS) entry which is preliminary data.</text>
</comment>
<proteinExistence type="predicted"/>
<evidence type="ECO:0000256" key="1">
    <source>
        <dbReference type="ARBA" id="ARBA00022679"/>
    </source>
</evidence>
<dbReference type="GO" id="GO:0000030">
    <property type="term" value="F:mannosyltransferase activity"/>
    <property type="evidence" value="ECO:0007669"/>
    <property type="project" value="TreeGrafter"/>
</dbReference>
<sequence length="312" mass="36390">MRRLETLDILVGALSLCTWILYTKVEDCFLSRESRYVCPTKSQFSKRLKANSLDEIPKDLDFIDGPQSDGRIRIPKIMHQFVNKKVTNTSLSKTIINVDSSWEYIVWTREKRHTFVHEKFKDITPFYDGYRKQEFRDEAIQYMILFEFGGVYADSGWKLLRPLDKILQTFACFFGQVWHEESILTFHIPRLLSDTLMGCQRGHPFMKILIENLPSFYSMPAWAPASTGLYYVSFHYKHYIADNDNLSLENDNGVHLLSPEYFFQQISDKKMNEMKKKCEIQGLSGVQKWACASIFSPGFTRQASNSSFAVRI</sequence>
<dbReference type="Gene3D" id="3.90.550.20">
    <property type="match status" value="1"/>
</dbReference>
<name>A0AAE0SDE7_9BIVA</name>
<dbReference type="GO" id="GO:0051999">
    <property type="term" value="P:mannosyl-inositol phosphorylceramide biosynthetic process"/>
    <property type="evidence" value="ECO:0007669"/>
    <property type="project" value="TreeGrafter"/>
</dbReference>
<evidence type="ECO:0000313" key="3">
    <source>
        <dbReference type="Proteomes" id="UP001195483"/>
    </source>
</evidence>
<dbReference type="EMBL" id="JAEAOA010002345">
    <property type="protein sequence ID" value="KAK3590017.1"/>
    <property type="molecule type" value="Genomic_DNA"/>
</dbReference>
<dbReference type="AlphaFoldDB" id="A0AAE0SDE7"/>
<keyword evidence="3" id="KW-1185">Reference proteome</keyword>
<keyword evidence="1" id="KW-0808">Transferase</keyword>
<reference evidence="2" key="3">
    <citation type="submission" date="2023-05" db="EMBL/GenBank/DDBJ databases">
        <authorList>
            <person name="Smith C.H."/>
        </authorList>
    </citation>
    <scope>NUCLEOTIDE SEQUENCE</scope>
    <source>
        <strain evidence="2">CHS0354</strain>
        <tissue evidence="2">Mantle</tissue>
    </source>
</reference>
<dbReference type="InterPro" id="IPR007577">
    <property type="entry name" value="GlycoTrfase_DXD_sugar-bd_CS"/>
</dbReference>
<dbReference type="Proteomes" id="UP001195483">
    <property type="component" value="Unassembled WGS sequence"/>
</dbReference>
<dbReference type="PANTHER" id="PTHR32385">
    <property type="entry name" value="MANNOSYL PHOSPHORYLINOSITOL CERAMIDE SYNTHASE"/>
    <property type="match status" value="1"/>
</dbReference>
<dbReference type="Pfam" id="PF04488">
    <property type="entry name" value="Gly_transf_sug"/>
    <property type="match status" value="1"/>
</dbReference>
<dbReference type="InterPro" id="IPR029044">
    <property type="entry name" value="Nucleotide-diphossugar_trans"/>
</dbReference>
<accession>A0AAE0SDE7</accession>
<organism evidence="2 3">
    <name type="scientific">Potamilus streckersoni</name>
    <dbReference type="NCBI Taxonomy" id="2493646"/>
    <lineage>
        <taxon>Eukaryota</taxon>
        <taxon>Metazoa</taxon>
        <taxon>Spiralia</taxon>
        <taxon>Lophotrochozoa</taxon>
        <taxon>Mollusca</taxon>
        <taxon>Bivalvia</taxon>
        <taxon>Autobranchia</taxon>
        <taxon>Heteroconchia</taxon>
        <taxon>Palaeoheterodonta</taxon>
        <taxon>Unionida</taxon>
        <taxon>Unionoidea</taxon>
        <taxon>Unionidae</taxon>
        <taxon>Ambleminae</taxon>
        <taxon>Lampsilini</taxon>
        <taxon>Potamilus</taxon>
    </lineage>
</organism>